<dbReference type="SMART" id="SM00809">
    <property type="entry name" value="Alpha_adaptinC2"/>
    <property type="match status" value="1"/>
</dbReference>
<dbReference type="InterPro" id="IPR012295">
    <property type="entry name" value="TBP_dom_sf"/>
</dbReference>
<feature type="domain" description="GYF" evidence="6">
    <location>
        <begin position="1295"/>
        <end position="1347"/>
    </location>
</feature>
<feature type="region of interest" description="Disordered" evidence="5">
    <location>
        <begin position="1354"/>
        <end position="1381"/>
    </location>
</feature>
<dbReference type="GO" id="GO:0016192">
    <property type="term" value="P:vesicle-mediated transport"/>
    <property type="evidence" value="ECO:0007669"/>
    <property type="project" value="InterPro"/>
</dbReference>
<feature type="compositionally biased region" description="Polar residues" evidence="5">
    <location>
        <begin position="371"/>
        <end position="392"/>
    </location>
</feature>
<name>A0A317YH75_MAIZE</name>
<feature type="compositionally biased region" description="Polar residues" evidence="5">
    <location>
        <begin position="1371"/>
        <end position="1381"/>
    </location>
</feature>
<dbReference type="InterPro" id="IPR008152">
    <property type="entry name" value="Clathrin_a/b/g-adaptin_app_Ig"/>
</dbReference>
<feature type="compositionally biased region" description="Basic residues" evidence="5">
    <location>
        <begin position="799"/>
        <end position="816"/>
    </location>
</feature>
<evidence type="ECO:0000256" key="3">
    <source>
        <dbReference type="ARBA" id="ARBA00022927"/>
    </source>
</evidence>
<dbReference type="SUPFAM" id="SSF49348">
    <property type="entry name" value="Clathrin adaptor appendage domain"/>
    <property type="match status" value="1"/>
</dbReference>
<feature type="region of interest" description="Disordered" evidence="5">
    <location>
        <begin position="1493"/>
        <end position="1525"/>
    </location>
</feature>
<dbReference type="SUPFAM" id="SSF47592">
    <property type="entry name" value="SWIB/MDM2 domain"/>
    <property type="match status" value="1"/>
</dbReference>
<dbReference type="InterPro" id="IPR035445">
    <property type="entry name" value="GYF-like_dom_sf"/>
</dbReference>
<dbReference type="Pfam" id="PF02296">
    <property type="entry name" value="Alpha_adaptin_C"/>
    <property type="match status" value="1"/>
</dbReference>
<feature type="compositionally biased region" description="Polar residues" evidence="5">
    <location>
        <begin position="3014"/>
        <end position="3040"/>
    </location>
</feature>
<feature type="compositionally biased region" description="Polar residues" evidence="5">
    <location>
        <begin position="1732"/>
        <end position="1751"/>
    </location>
</feature>
<dbReference type="Pfam" id="PF25980">
    <property type="entry name" value="NERD_plant"/>
    <property type="match status" value="1"/>
</dbReference>
<sequence length="3136" mass="343490">MRPRQLQLCPGSADRTTDDAASVDLGFRLIHADANRAEELADNAMALILGLLLRTHLGPGRWQAQPRAATIEIERRCSRGPRGVDAEGQLRPALAATSLRRELAAPGKPCQHREIPRPPWIRPAELPHRPSSTPPPPSRPAAQPCRWPALAAAQQERGGRGRGYVDVILQLIDKAGDFVSDDIWYRVVQFVTNNEDLQSYAATKAREYLDKPALHETMVKVSAYLLGEYGHLLARRPGCSPKELFAIINDKLPTVSASTVAILLSTYAKILMHTQPPDVGLQQQILTIFKKYESYIDVEIQQRAVEYFELSRKGPALADVLAEMPKFPEREAEDAEIDTAEQSAIKLRSQQQTSSALVVADHPPANGSAPPVNNLTLVKMPSQTVSDTQESGVSYEEAPKPPVEAPKENGTPVEVQNRDTNITEINNEIKAEPPSTSHSTSPGDLLLADLLGPLAIEGPPAVEQNPAQGLNANQSPAGDLALATLDDQSNSVQPIVNVEEKFHILCTKDSGVLYEDPYIQIGLKAEWRAHHGRLVLFLGNKNTSALTSVRALILPPSHLKMELSSVPDTIPPRAQVQVPLEVANLLASRDVAVLDFSYAFGTSLVDAKLRLPVVLNKFLQTITLTPEEFFSQWKALTVHSLKVQEVVKGVKPMPLSEMANLFMSLHLAVAPGLDNNPNNLVACTTFFSEATRAMLCLAGTYAAAAKRQCTTCATLVHTPSAKCASSKVDFDDILSWEYLFKLYWLDLKGKLSLTLEELTTAKNRWNVPSTSARKEKEESSDDLYDANNDDDAGSDCSSGKRRRTNSRKKGQKRRKVNRDCSILEKKVELPLRNTESIPVEVPNERVPYPVHTKVPNGRVPMPVDTKVPNEPVSLAANTKWASPELLEFIGHMRNGDQSFISQFDVQTLLLDYIKKNNLRDPQRKSQIICDSRLHLLFRKARVAHFEMLKLLEMHFLMNETSTVTNSSQVTINLNSAHVDTNGHNDTAAKVSPDKRRRIYRKMERDTQVNLEDYAAIDMHNINLIYMRRSLMEDLVDDVKFSDKIHGGFVRIKISDVCQKQDIYRLVKVIGTHKVPEKYSIGKKMTNVALEILNLNKKEIITMDTISNHDFTEEECKRLRQSMKCDLISRLKVGDILEKAKILQYVRVNDWFENEKQRLGHLRDRASETGRRKEYPIDYTMVWIIEILELHVDSHMDPNYESAEETDEKGTVGKSVNQTRPDTTISRRISRYLSTVQNHPKKVSDSSHLPKSLSTESAICGSGARSLENSTANRTMYGAGPLSSSVVTMTNDTEPEKVWHYKDPSGNVQGPFTLLQLSNWTSYFPRDLRVWLTFESEERSLLLTEVLSKQQKDFTQAASHTSSKATLVGTGHTRNNPSVDQTNAFSPVGHSVVSSSGIPVQYNKYSVPERESVYSPDDSLSLSTSSVPPKDAYTVNSQAHCQNKHSVFIQSPGSSYGHTDLNHDGIQGGCSGESNHHHSSRALWSPTVAHVNCGRGNVESHQNQHVSWSESQHESKNGSQGGFVKDLNSRQDLSKNLPAQRIGKDVSSPLFAWSPAESRTASSQQEGSCLSSTTNPSFLDELHSSIASAKPKSCAPATPIEDRGSSSPSDMLSHEERVPICSPQSAPLASASDMCKMEEIMNQQRTLVVDTSNASVNQSPESRAFPVSSSDNQDIDREFPSQVPRSENKDIAVDSSELAPASPENITTNLPVSDTCKMEEVVSQQQVIGAVVSNSSDNHSPQSKVSPVSSNNEDTKHKYPSSTPSPENKNPALDSVLSTSAAPENLTTTSTHDSDTCKMEVVNQQKTFEADASNAPLHQLPHSHSFLVPSDNQDTECECPGPTPRSDSEEGLMNNSATTASASDTSKMEEFVNQQKTLEADSSNAPLNQSPHSHIFSVPSDKQDIERECPGPTQRSDTKEPLMNNSVLTSGPFEIQTTASAASDTCKMEESVDQPKALEADASNAPLNHHPHSHIYRVSSDNQDNQCEHPSPNPKSDSKEPLVDNSVLTSVVPGMLATTSASDKCKMEEFANQQKALEVDALNASFNQPHIFAVSSDNQDIERERPSPTPRSECKESLTENSVITSLAPEILARSSASASDKCKTEEFVNQQKPIEADASNASLNQPHVFAVSSDNQDIERECPSPTPRSECKESFMENPVLTSAVPEIARSSVSASDTCKMEFVNQRPIEADASNASLNQPHVFAISSANKDLERECPSPTPRSECKESLMENSVLTSAAPEILAISSASASDTCKMEFVNQQRPIEADASNASLNQPHIFAISSDNKDIERECPSPTPRSECKESLMENSVLTSATPEILARSSASASDTCKMEEFVKQQRPNEADASNASLNQPHIFTVSSDNKDIERECPSATPRSECKESLMENSVLTSAAPERSSASASDTCKMEEFVNQQRPIEADAPNASLNQCRTFAVSSDTKDIERECPSPTPRSECKESLMENSVLTSAAPEILARSSASASDTCKMEEFVNQQRLIEADASNASLNQPRIFAVSSDNKDIERECPSPTPRSECKESLMKNSVLTSAAPEILVRSSASASDTCKMEEFVNQQRPIEVDASNASLNQPPRCHIFTASSNNQDIERECPSSTPRSDSKEPFVDNLVLTSAVPGNLLTSSAVASDTCKMEIFNKKITLEADASNAPLNQPPLSSVFASSSGDDQDNVYGRPSPNPRPEGEQPLMGNSGLISTVPRNLTSTSASASDICKMEILNEKRTLEANPSNGLITQSPQPKVFLVPSPDILECEFSSETPRHEFKEPVADSSGLTSAAHENLGTKPHVHSPDAFVPPKSGALTGELGDTKSDFKGEETIQKEQHFGSESIAATRENLLIDPSSGVESIDVSDVLDSLMEERSGTSYMPGSIEDFLAEEEPQYSSPIALSPWGEPSYYQGDAVDSALWGTQDLINDMWSLLSPRPMLQPSSGIGTEGKETFDINEVAVTHVSSDYFQKGSMFGEENVNQANLSAAADWMLPEQVPSIPNGMSTSSVDESTIVLGSQPSTNQSLDWGGTTWSTGQNVSVYSNEKAEPSSKSYWEEPRKQETTKSSVSISGQAIANNKGLDPRDNAANRGSRLSHHHRGRYSQISESWLLSSSHSRSRSDRFGSGGSSRSTSKGQSRG</sequence>
<keyword evidence="4" id="KW-0472">Membrane</keyword>
<dbReference type="EMBL" id="NCVQ01000001">
    <property type="protein sequence ID" value="PWZ57913.1"/>
    <property type="molecule type" value="Genomic_DNA"/>
</dbReference>
<organism evidence="9">
    <name type="scientific">Zea mays</name>
    <name type="common">Maize</name>
    <dbReference type="NCBI Taxonomy" id="4577"/>
    <lineage>
        <taxon>Eukaryota</taxon>
        <taxon>Viridiplantae</taxon>
        <taxon>Streptophyta</taxon>
        <taxon>Embryophyta</taxon>
        <taxon>Tracheophyta</taxon>
        <taxon>Spermatophyta</taxon>
        <taxon>Magnoliopsida</taxon>
        <taxon>Liliopsida</taxon>
        <taxon>Poales</taxon>
        <taxon>Poaceae</taxon>
        <taxon>PACMAD clade</taxon>
        <taxon>Panicoideae</taxon>
        <taxon>Andropogonodae</taxon>
        <taxon>Andropogoneae</taxon>
        <taxon>Tripsacinae</taxon>
        <taxon>Zea</taxon>
    </lineage>
</organism>
<evidence type="ECO:0000259" key="6">
    <source>
        <dbReference type="PROSITE" id="PS50829"/>
    </source>
</evidence>
<dbReference type="SMART" id="SM00444">
    <property type="entry name" value="GYF"/>
    <property type="match status" value="1"/>
</dbReference>
<dbReference type="FunFam" id="3.90.70.200:FF:000002">
    <property type="entry name" value="Zinc finger CCCH domain-containing protein 19"/>
    <property type="match status" value="1"/>
</dbReference>
<dbReference type="InterPro" id="IPR016024">
    <property type="entry name" value="ARM-type_fold"/>
</dbReference>
<dbReference type="Pfam" id="PF03126">
    <property type="entry name" value="Plus-3"/>
    <property type="match status" value="1"/>
</dbReference>
<dbReference type="InterPro" id="IPR003121">
    <property type="entry name" value="SWIB_MDM2_domain"/>
</dbReference>
<comment type="subcellular location">
    <subcellularLocation>
        <location evidence="1">Endomembrane system</location>
    </subcellularLocation>
</comment>
<dbReference type="Gene3D" id="3.90.70.200">
    <property type="entry name" value="Plus-3 domain"/>
    <property type="match status" value="1"/>
</dbReference>
<gene>
    <name evidence="9" type="primary">ALPHA-ADR</name>
    <name evidence="9" type="ORF">Zm00014a_021408</name>
</gene>
<dbReference type="Gene3D" id="2.60.40.1230">
    <property type="match status" value="1"/>
</dbReference>
<evidence type="ECO:0000259" key="8">
    <source>
        <dbReference type="PROSITE" id="PS51925"/>
    </source>
</evidence>
<accession>A0A317YH75</accession>
<dbReference type="SMART" id="SM00719">
    <property type="entry name" value="Plus3"/>
    <property type="match status" value="1"/>
</dbReference>
<feature type="compositionally biased region" description="Polar residues" evidence="5">
    <location>
        <begin position="3061"/>
        <end position="3073"/>
    </location>
</feature>
<dbReference type="InterPro" id="IPR019835">
    <property type="entry name" value="SWIB_domain"/>
</dbReference>
<feature type="domain" description="DM2" evidence="8">
    <location>
        <begin position="874"/>
        <end position="957"/>
    </location>
</feature>
<dbReference type="Pfam" id="PF02213">
    <property type="entry name" value="GYF"/>
    <property type="match status" value="1"/>
</dbReference>
<dbReference type="SUPFAM" id="SSF48371">
    <property type="entry name" value="ARM repeat"/>
    <property type="match status" value="1"/>
</dbReference>
<dbReference type="InterPro" id="IPR003164">
    <property type="entry name" value="Clathrin_a-adaptin_app_sub_C"/>
</dbReference>
<feature type="compositionally biased region" description="Acidic residues" evidence="5">
    <location>
        <begin position="778"/>
        <end position="793"/>
    </location>
</feature>
<evidence type="ECO:0000259" key="7">
    <source>
        <dbReference type="PROSITE" id="PS51360"/>
    </source>
</evidence>
<evidence type="ECO:0000313" key="9">
    <source>
        <dbReference type="EMBL" id="PWZ57913.1"/>
    </source>
</evidence>
<dbReference type="InterPro" id="IPR013041">
    <property type="entry name" value="Clathrin_app_Ig-like_sf"/>
</dbReference>
<dbReference type="InterPro" id="IPR002553">
    <property type="entry name" value="Clathrin/coatomer_adapt-like_N"/>
</dbReference>
<evidence type="ECO:0000256" key="5">
    <source>
        <dbReference type="SAM" id="MobiDB-lite"/>
    </source>
</evidence>
<dbReference type="PANTHER" id="PTHR46695:SF20">
    <property type="entry name" value="ZINC FINGER CCCH DOMAIN-CONTAINING PROTEIN 19"/>
    <property type="match status" value="1"/>
</dbReference>
<evidence type="ECO:0000256" key="1">
    <source>
        <dbReference type="ARBA" id="ARBA00004308"/>
    </source>
</evidence>
<dbReference type="PANTHER" id="PTHR46695">
    <property type="entry name" value="ZINC FINGER CCCH DOMAIN-CONTAINING PROTEIN 44-RELATED"/>
    <property type="match status" value="1"/>
</dbReference>
<dbReference type="InterPro" id="IPR011989">
    <property type="entry name" value="ARM-like"/>
</dbReference>
<protein>
    <submittedName>
        <fullName evidence="9">AP-2 complex subunit alpha-1</fullName>
    </submittedName>
</protein>
<dbReference type="PROSITE" id="PS51925">
    <property type="entry name" value="SWIB_MDM2"/>
    <property type="match status" value="1"/>
</dbReference>
<dbReference type="InterPro" id="IPR004343">
    <property type="entry name" value="Plus-3_dom"/>
</dbReference>
<dbReference type="FunFam" id="3.30.1490.40:FF:000003">
    <property type="entry name" value="Zinc finger CCCH domain-containing protein 19"/>
    <property type="match status" value="1"/>
</dbReference>
<feature type="region of interest" description="Disordered" evidence="5">
    <location>
        <begin position="3014"/>
        <end position="3136"/>
    </location>
</feature>
<feature type="compositionally biased region" description="Polar residues" evidence="5">
    <location>
        <begin position="1498"/>
        <end position="1509"/>
    </location>
</feature>
<feature type="region of interest" description="Disordered" evidence="5">
    <location>
        <begin position="354"/>
        <end position="419"/>
    </location>
</feature>
<feature type="region of interest" description="Disordered" evidence="5">
    <location>
        <begin position="2133"/>
        <end position="2152"/>
    </location>
</feature>
<feature type="compositionally biased region" description="Low complexity" evidence="5">
    <location>
        <begin position="3100"/>
        <end position="3112"/>
    </location>
</feature>
<feature type="region of interest" description="Disordered" evidence="5">
    <location>
        <begin position="2055"/>
        <end position="2079"/>
    </location>
</feature>
<dbReference type="Gene3D" id="1.10.245.10">
    <property type="entry name" value="SWIB/MDM2 domain"/>
    <property type="match status" value="1"/>
</dbReference>
<dbReference type="InterPro" id="IPR009028">
    <property type="entry name" value="Coatomer/calthrin_app_sub_C"/>
</dbReference>
<proteinExistence type="predicted"/>
<feature type="compositionally biased region" description="Polar residues" evidence="5">
    <location>
        <begin position="2662"/>
        <end position="2678"/>
    </location>
</feature>
<reference evidence="9" key="1">
    <citation type="journal article" date="2018" name="Nat. Genet.">
        <title>Extensive intraspecific gene order and gene structural variations between Mo17 and other maize genomes.</title>
        <authorList>
            <person name="Sun S."/>
            <person name="Zhou Y."/>
            <person name="Chen J."/>
            <person name="Shi J."/>
            <person name="Zhao H."/>
            <person name="Zhao H."/>
            <person name="Song W."/>
            <person name="Zhang M."/>
            <person name="Cui Y."/>
            <person name="Dong X."/>
            <person name="Liu H."/>
            <person name="Ma X."/>
            <person name="Jiao Y."/>
            <person name="Wang B."/>
            <person name="Wei X."/>
            <person name="Stein J.C."/>
            <person name="Glaubitz J.C."/>
            <person name="Lu F."/>
            <person name="Yu G."/>
            <person name="Liang C."/>
            <person name="Fengler K."/>
            <person name="Li B."/>
            <person name="Rafalski A."/>
            <person name="Schnable P.S."/>
            <person name="Ware D.H."/>
            <person name="Buckler E.S."/>
            <person name="Lai J."/>
        </authorList>
    </citation>
    <scope>NUCLEOTIDE SEQUENCE [LARGE SCALE GENOMIC DNA]</scope>
    <source>
        <tissue evidence="9">Seedling</tissue>
    </source>
</reference>
<comment type="caution">
    <text evidence="9">The sequence shown here is derived from an EMBL/GenBank/DDBJ whole genome shotgun (WGS) entry which is preliminary data.</text>
</comment>
<feature type="region of interest" description="Disordered" evidence="5">
    <location>
        <begin position="769"/>
        <end position="816"/>
    </location>
</feature>
<feature type="region of interest" description="Disordered" evidence="5">
    <location>
        <begin position="1816"/>
        <end position="1869"/>
    </location>
</feature>
<dbReference type="SMART" id="SM00151">
    <property type="entry name" value="SWIB"/>
    <property type="match status" value="1"/>
</dbReference>
<dbReference type="InterPro" id="IPR036885">
    <property type="entry name" value="SWIB_MDM2_dom_sf"/>
</dbReference>
<dbReference type="Gene3D" id="3.30.310.10">
    <property type="entry name" value="TATA-Binding Protein"/>
    <property type="match status" value="1"/>
</dbReference>
<dbReference type="CDD" id="cd10567">
    <property type="entry name" value="SWIB-MDM2_like"/>
    <property type="match status" value="1"/>
</dbReference>
<feature type="compositionally biased region" description="Polar residues" evidence="5">
    <location>
        <begin position="1653"/>
        <end position="1671"/>
    </location>
</feature>
<dbReference type="InterPro" id="IPR058668">
    <property type="entry name" value="NERD_dom"/>
</dbReference>
<evidence type="ECO:0000256" key="2">
    <source>
        <dbReference type="ARBA" id="ARBA00022448"/>
    </source>
</evidence>
<dbReference type="Proteomes" id="UP000251960">
    <property type="component" value="Chromosome 1"/>
</dbReference>
<keyword evidence="3" id="KW-0653">Protein transport</keyword>
<dbReference type="FunFam" id="1.10.245.10:FF:000003">
    <property type="entry name" value="Zinc finger CCCH domain-containing protein 19"/>
    <property type="match status" value="1"/>
</dbReference>
<feature type="region of interest" description="Disordered" evidence="5">
    <location>
        <begin position="1732"/>
        <end position="1773"/>
    </location>
</feature>
<dbReference type="InterPro" id="IPR003169">
    <property type="entry name" value="GYF"/>
</dbReference>
<feature type="compositionally biased region" description="Polar residues" evidence="5">
    <location>
        <begin position="1354"/>
        <end position="1364"/>
    </location>
</feature>
<dbReference type="Gene3D" id="3.30.1490.40">
    <property type="match status" value="1"/>
</dbReference>
<dbReference type="GO" id="GO:0012505">
    <property type="term" value="C:endomembrane system"/>
    <property type="evidence" value="ECO:0007669"/>
    <property type="project" value="UniProtKB-SubCell"/>
</dbReference>
<dbReference type="GO" id="GO:0006886">
    <property type="term" value="P:intracellular protein transport"/>
    <property type="evidence" value="ECO:0007669"/>
    <property type="project" value="InterPro"/>
</dbReference>
<dbReference type="Pfam" id="PF02883">
    <property type="entry name" value="Alpha_adaptinC2"/>
    <property type="match status" value="1"/>
</dbReference>
<feature type="region of interest" description="Disordered" evidence="5">
    <location>
        <begin position="1881"/>
        <end position="1930"/>
    </location>
</feature>
<dbReference type="SUPFAM" id="SSF55711">
    <property type="entry name" value="Subdomain of clathrin and coatomer appendage domain"/>
    <property type="match status" value="1"/>
</dbReference>
<feature type="compositionally biased region" description="Polar residues" evidence="5">
    <location>
        <begin position="1881"/>
        <end position="1891"/>
    </location>
</feature>
<dbReference type="Pfam" id="PF02201">
    <property type="entry name" value="SWIB"/>
    <property type="match status" value="1"/>
</dbReference>
<feature type="domain" description="Plus3" evidence="7">
    <location>
        <begin position="1015"/>
        <end position="1147"/>
    </location>
</feature>
<feature type="compositionally biased region" description="Basic and acidic residues" evidence="5">
    <location>
        <begin position="2059"/>
        <end position="2077"/>
    </location>
</feature>
<feature type="region of interest" description="Disordered" evidence="5">
    <location>
        <begin position="2661"/>
        <end position="2711"/>
    </location>
</feature>
<feature type="compositionally biased region" description="Low complexity" evidence="5">
    <location>
        <begin position="1855"/>
        <end position="1864"/>
    </location>
</feature>
<feature type="region of interest" description="Disordered" evidence="5">
    <location>
        <begin position="105"/>
        <end position="144"/>
    </location>
</feature>
<dbReference type="Pfam" id="PF01602">
    <property type="entry name" value="Adaptin_N"/>
    <property type="match status" value="1"/>
</dbReference>
<feature type="compositionally biased region" description="Low complexity" evidence="5">
    <location>
        <begin position="3125"/>
        <end position="3136"/>
    </location>
</feature>
<dbReference type="SUPFAM" id="SSF159042">
    <property type="entry name" value="Plus3-like"/>
    <property type="match status" value="1"/>
</dbReference>
<dbReference type="GO" id="GO:0003677">
    <property type="term" value="F:DNA binding"/>
    <property type="evidence" value="ECO:0007669"/>
    <property type="project" value="InterPro"/>
</dbReference>
<feature type="region of interest" description="Disordered" evidence="5">
    <location>
        <begin position="1962"/>
        <end position="2001"/>
    </location>
</feature>
<dbReference type="ExpressionAtlas" id="A0A317YH75">
    <property type="expression patterns" value="baseline and differential"/>
</dbReference>
<feature type="region of interest" description="Disordered" evidence="5">
    <location>
        <begin position="1588"/>
        <end position="1626"/>
    </location>
</feature>
<keyword evidence="2" id="KW-0813">Transport</keyword>
<dbReference type="InterPro" id="IPR036128">
    <property type="entry name" value="Plus3-like_sf"/>
</dbReference>
<feature type="compositionally biased region" description="Basic and acidic residues" evidence="5">
    <location>
        <begin position="3042"/>
        <end position="3060"/>
    </location>
</feature>
<feature type="region of interest" description="Disordered" evidence="5">
    <location>
        <begin position="1199"/>
        <end position="1219"/>
    </location>
</feature>
<feature type="region of interest" description="Disordered" evidence="5">
    <location>
        <begin position="1653"/>
        <end position="1688"/>
    </location>
</feature>
<dbReference type="Gene3D" id="1.25.10.10">
    <property type="entry name" value="Leucine-rich Repeat Variant"/>
    <property type="match status" value="1"/>
</dbReference>
<dbReference type="SUPFAM" id="SSF55277">
    <property type="entry name" value="GYF domain"/>
    <property type="match status" value="1"/>
</dbReference>
<dbReference type="PROSITE" id="PS50829">
    <property type="entry name" value="GYF"/>
    <property type="match status" value="1"/>
</dbReference>
<evidence type="ECO:0000256" key="4">
    <source>
        <dbReference type="ARBA" id="ARBA00023136"/>
    </source>
</evidence>
<dbReference type="PROSITE" id="PS51360">
    <property type="entry name" value="PLUS3"/>
    <property type="match status" value="1"/>
</dbReference>
<dbReference type="GO" id="GO:0030131">
    <property type="term" value="C:clathrin adaptor complex"/>
    <property type="evidence" value="ECO:0007669"/>
    <property type="project" value="InterPro"/>
</dbReference>